<dbReference type="Proteomes" id="UP000193648">
    <property type="component" value="Unassembled WGS sequence"/>
</dbReference>
<dbReference type="EMBL" id="MCFF01000036">
    <property type="protein sequence ID" value="ORZ08786.1"/>
    <property type="molecule type" value="Genomic_DNA"/>
</dbReference>
<name>A0A1Y2GGD4_9FUNG</name>
<proteinExistence type="predicted"/>
<dbReference type="InterPro" id="IPR036047">
    <property type="entry name" value="F-box-like_dom_sf"/>
</dbReference>
<organism evidence="2 3">
    <name type="scientific">Lobosporangium transversale</name>
    <dbReference type="NCBI Taxonomy" id="64571"/>
    <lineage>
        <taxon>Eukaryota</taxon>
        <taxon>Fungi</taxon>
        <taxon>Fungi incertae sedis</taxon>
        <taxon>Mucoromycota</taxon>
        <taxon>Mortierellomycotina</taxon>
        <taxon>Mortierellomycetes</taxon>
        <taxon>Mortierellales</taxon>
        <taxon>Mortierellaceae</taxon>
        <taxon>Lobosporangium</taxon>
    </lineage>
</organism>
<evidence type="ECO:0000256" key="1">
    <source>
        <dbReference type="SAM" id="MobiDB-lite"/>
    </source>
</evidence>
<dbReference type="AlphaFoldDB" id="A0A1Y2GGD4"/>
<reference evidence="2 3" key="1">
    <citation type="submission" date="2016-07" db="EMBL/GenBank/DDBJ databases">
        <title>Pervasive Adenine N6-methylation of Active Genes in Fungi.</title>
        <authorList>
            <consortium name="DOE Joint Genome Institute"/>
            <person name="Mondo S.J."/>
            <person name="Dannebaum R.O."/>
            <person name="Kuo R.C."/>
            <person name="Labutti K."/>
            <person name="Haridas S."/>
            <person name="Kuo A."/>
            <person name="Salamov A."/>
            <person name="Ahrendt S.R."/>
            <person name="Lipzen A."/>
            <person name="Sullivan W."/>
            <person name="Andreopoulos W.B."/>
            <person name="Clum A."/>
            <person name="Lindquist E."/>
            <person name="Daum C."/>
            <person name="Ramamoorthy G.K."/>
            <person name="Gryganskyi A."/>
            <person name="Culley D."/>
            <person name="Magnuson J.K."/>
            <person name="James T.Y."/>
            <person name="O'Malley M.A."/>
            <person name="Stajich J.E."/>
            <person name="Spatafora J.W."/>
            <person name="Visel A."/>
            <person name="Grigoriev I.V."/>
        </authorList>
    </citation>
    <scope>NUCLEOTIDE SEQUENCE [LARGE SCALE GENOMIC DNA]</scope>
    <source>
        <strain evidence="2 3">NRRL 3116</strain>
    </source>
</reference>
<dbReference type="InterPro" id="IPR032675">
    <property type="entry name" value="LRR_dom_sf"/>
</dbReference>
<comment type="caution">
    <text evidence="2">The sequence shown here is derived from an EMBL/GenBank/DDBJ whole genome shotgun (WGS) entry which is preliminary data.</text>
</comment>
<feature type="compositionally biased region" description="Basic and acidic residues" evidence="1">
    <location>
        <begin position="1"/>
        <end position="17"/>
    </location>
</feature>
<evidence type="ECO:0000313" key="2">
    <source>
        <dbReference type="EMBL" id="ORZ08786.1"/>
    </source>
</evidence>
<dbReference type="OrthoDB" id="2375664at2759"/>
<protein>
    <recommendedName>
        <fullName evidence="4">F-box domain-containing protein</fullName>
    </recommendedName>
</protein>
<dbReference type="InParanoid" id="A0A1Y2GGD4"/>
<accession>A0A1Y2GGD4</accession>
<dbReference type="SUPFAM" id="SSF81383">
    <property type="entry name" value="F-box domain"/>
    <property type="match status" value="1"/>
</dbReference>
<keyword evidence="3" id="KW-1185">Reference proteome</keyword>
<dbReference type="SUPFAM" id="SSF52047">
    <property type="entry name" value="RNI-like"/>
    <property type="match status" value="1"/>
</dbReference>
<dbReference type="RefSeq" id="XP_021878569.1">
    <property type="nucleotide sequence ID" value="XM_022025162.1"/>
</dbReference>
<evidence type="ECO:0000313" key="3">
    <source>
        <dbReference type="Proteomes" id="UP000193648"/>
    </source>
</evidence>
<sequence>MEDNHQRVSNDANRDNNDSPSSQAKNGNQSVAKIDPLTIPEILMEIMTFLDRPSLYECAEVSRFWRLHAISIIKHTYKARIEDLCTPTPQFRDVDSCNNIDDDIEEDKGNHTNSEKLQEFSHICPNVEILEINMSCNPLLDLDMWKRHENQFIFNRLVRLNFCLCLDHLHDGFFSLLPSIVSKARWLRELEIIAEFSCNAYDMDDNIMSTLKSTMASARSCSGTELLGGMRRPLKRFFTFTDKFRHDIYLPMIFWALLETTEDSLSDSLSDSGSNPMDSNDNTYNIANINNHGALEELKIISTRVPEPCRYPKLDFNLRYHGLRNTKCTTVALRSLVIINFENRNLYNPYTNNFYTVNFPPPDNAAPESNCSILSILGRCPLLENLCISFDLSLLNNRRHKAYDIQTTLHDLFCLSHTENWVYTYDNFVAKMHEYCPRLRSIDFALKYDLTSEHWIEMMDRYGPQLESLNIFGVRKFTVMSLLTLIGPPINHPIRTLSTENMHRLTSLNVNGNSELEKGAFMIFKHLRALKALHAREISLDASFLIGFDWVFKDIETLEIRVGIPERHKEPDHPCQNYTWDDDEGHWYQCEDRSHSFVANFQERYVPRWRSCSGIYVDDFMRSRVHEKEEEESNKGSNDDFGLSKLGLEDYQRHVQIKICEQLGRLTKLKWLALEGSVNKRFGCLELTLETGLDRLKPLRQNLERLYLYQLDEKLCLRRKEVEWIAQNWIHYNNKRWLREHAPELLALEDRSPPYNEGRDYFFPSPKLQLLAGITIKCPNDPSGVSRLSNLDWLCAECPGLEIITDTEDTDS</sequence>
<dbReference type="Gene3D" id="3.80.10.10">
    <property type="entry name" value="Ribonuclease Inhibitor"/>
    <property type="match status" value="1"/>
</dbReference>
<dbReference type="GeneID" id="33567006"/>
<evidence type="ECO:0008006" key="4">
    <source>
        <dbReference type="Google" id="ProtNLM"/>
    </source>
</evidence>
<gene>
    <name evidence="2" type="ORF">BCR41DRAFT_359019</name>
</gene>
<feature type="compositionally biased region" description="Polar residues" evidence="1">
    <location>
        <begin position="18"/>
        <end position="31"/>
    </location>
</feature>
<feature type="region of interest" description="Disordered" evidence="1">
    <location>
        <begin position="1"/>
        <end position="31"/>
    </location>
</feature>